<protein>
    <submittedName>
        <fullName evidence="2">Uncharacterized protein</fullName>
    </submittedName>
</protein>
<dbReference type="EMBL" id="HBEQ01007005">
    <property type="protein sequence ID" value="CAD8518123.1"/>
    <property type="molecule type" value="Transcribed_RNA"/>
</dbReference>
<evidence type="ECO:0000313" key="2">
    <source>
        <dbReference type="EMBL" id="CAD8518123.1"/>
    </source>
</evidence>
<feature type="region of interest" description="Disordered" evidence="1">
    <location>
        <begin position="1"/>
        <end position="218"/>
    </location>
</feature>
<feature type="compositionally biased region" description="Basic and acidic residues" evidence="1">
    <location>
        <begin position="107"/>
        <end position="128"/>
    </location>
</feature>
<reference evidence="2" key="1">
    <citation type="submission" date="2021-01" db="EMBL/GenBank/DDBJ databases">
        <authorList>
            <person name="Corre E."/>
            <person name="Pelletier E."/>
            <person name="Niang G."/>
            <person name="Scheremetjew M."/>
            <person name="Finn R."/>
            <person name="Kale V."/>
            <person name="Holt S."/>
            <person name="Cochrane G."/>
            <person name="Meng A."/>
            <person name="Brown T."/>
            <person name="Cohen L."/>
        </authorList>
    </citation>
    <scope>NUCLEOTIDE SEQUENCE</scope>
    <source>
        <strain evidence="2">CCMP1723</strain>
    </source>
</reference>
<organism evidence="2">
    <name type="scientific">Micromonas pusilla</name>
    <name type="common">Picoplanktonic green alga</name>
    <name type="synonym">Chromulina pusilla</name>
    <dbReference type="NCBI Taxonomy" id="38833"/>
    <lineage>
        <taxon>Eukaryota</taxon>
        <taxon>Viridiplantae</taxon>
        <taxon>Chlorophyta</taxon>
        <taxon>Mamiellophyceae</taxon>
        <taxon>Mamiellales</taxon>
        <taxon>Mamiellaceae</taxon>
        <taxon>Micromonas</taxon>
    </lineage>
</organism>
<feature type="compositionally biased region" description="Basic residues" evidence="1">
    <location>
        <begin position="203"/>
        <end position="212"/>
    </location>
</feature>
<evidence type="ECO:0000256" key="1">
    <source>
        <dbReference type="SAM" id="MobiDB-lite"/>
    </source>
</evidence>
<name>A0A7S0NKL0_MICPS</name>
<dbReference type="AlphaFoldDB" id="A0A7S0NKL0"/>
<gene>
    <name evidence="2" type="ORF">MCOM1403_LOCUS5549</name>
</gene>
<proteinExistence type="predicted"/>
<sequence length="317" mass="34957">MGRETQKPVPWKTDASADKTRFAGKPRSLANSRRGSRAPSEAGDAAPTEEFAWKTTHEQSFGDSRPGSRLSRRSHATDSVVGFGDATSWRTTNREFQYDPNDFVPTPEKKHWDPNVPDGRDPRGEIARRRSRVADPAGTGESDVGGWAGIPRMSVRKGAKDPLGGPDRGRSGVLMSHLEAGYDGAPREEEDDEGAEKPFWTKRGVHPMRRKQPVGGSDVLTGLWMSSTTSYGMHAPDYQLTRREKTDRAARRVEMKNSAPHRPDHVLSAVVHNAFLVDEGGAKVARRVVADEKEDIKRKAAAAMEAKLARELKKLDA</sequence>
<accession>A0A7S0NKL0</accession>